<dbReference type="eggNOG" id="COG2804">
    <property type="taxonomic scope" value="Bacteria"/>
</dbReference>
<evidence type="ECO:0000256" key="3">
    <source>
        <dbReference type="ARBA" id="ARBA00022840"/>
    </source>
</evidence>
<dbReference type="OrthoDB" id="9804785at2"/>
<dbReference type="GO" id="GO:0016887">
    <property type="term" value="F:ATP hydrolysis activity"/>
    <property type="evidence" value="ECO:0007669"/>
    <property type="project" value="TreeGrafter"/>
</dbReference>
<keyword evidence="6" id="KW-1185">Reference proteome</keyword>
<dbReference type="Pfam" id="PF05157">
    <property type="entry name" value="MshEN"/>
    <property type="match status" value="1"/>
</dbReference>
<dbReference type="InterPro" id="IPR001482">
    <property type="entry name" value="T2SS/T4SS_dom"/>
</dbReference>
<dbReference type="InterPro" id="IPR037257">
    <property type="entry name" value="T2SS_E_N_sf"/>
</dbReference>
<protein>
    <submittedName>
        <fullName evidence="5">Type II secretion system protein E</fullName>
    </submittedName>
</protein>
<dbReference type="Gene3D" id="3.30.300.160">
    <property type="entry name" value="Type II secretion system, protein E, N-terminal domain"/>
    <property type="match status" value="1"/>
</dbReference>
<dbReference type="CDD" id="cd01129">
    <property type="entry name" value="PulE-GspE-like"/>
    <property type="match status" value="1"/>
</dbReference>
<reference evidence="6" key="1">
    <citation type="journal article" date="2011" name="J. Bacteriol.">
        <title>Genome sequences of eight morphologically diverse alphaproteobacteria.</title>
        <authorList>
            <consortium name="US DOE Joint Genome Institute"/>
            <person name="Brown P.J."/>
            <person name="Kysela D.T."/>
            <person name="Buechlein A."/>
            <person name="Hemmerich C."/>
            <person name="Brun Y.V."/>
        </authorList>
    </citation>
    <scope>NUCLEOTIDE SEQUENCE [LARGE SCALE GENOMIC DNA]</scope>
    <source>
        <strain evidence="6">ATCC 17100 / ATH 3.1.1 / DSM 162 / LMG 4299</strain>
    </source>
</reference>
<evidence type="ECO:0000256" key="1">
    <source>
        <dbReference type="ARBA" id="ARBA00006611"/>
    </source>
</evidence>
<dbReference type="STRING" id="648757.Rvan_1811"/>
<dbReference type="Gene3D" id="3.30.450.90">
    <property type="match status" value="1"/>
</dbReference>
<gene>
    <name evidence="5" type="ordered locus">Rvan_1811</name>
</gene>
<dbReference type="SUPFAM" id="SSF160246">
    <property type="entry name" value="EspE N-terminal domain-like"/>
    <property type="match status" value="1"/>
</dbReference>
<dbReference type="Gene3D" id="3.40.50.300">
    <property type="entry name" value="P-loop containing nucleotide triphosphate hydrolases"/>
    <property type="match status" value="1"/>
</dbReference>
<proteinExistence type="inferred from homology"/>
<dbReference type="HOGENOM" id="CLU_013446_10_3_5"/>
<dbReference type="SUPFAM" id="SSF52540">
    <property type="entry name" value="P-loop containing nucleoside triphosphate hydrolases"/>
    <property type="match status" value="1"/>
</dbReference>
<evidence type="ECO:0000259" key="4">
    <source>
        <dbReference type="PROSITE" id="PS00662"/>
    </source>
</evidence>
<comment type="similarity">
    <text evidence="1">Belongs to the GSP E family.</text>
</comment>
<dbReference type="AlphaFoldDB" id="E3HZL8"/>
<dbReference type="GO" id="GO:0005524">
    <property type="term" value="F:ATP binding"/>
    <property type="evidence" value="ECO:0007669"/>
    <property type="project" value="UniProtKB-KW"/>
</dbReference>
<dbReference type="EMBL" id="CP002292">
    <property type="protein sequence ID" value="ADP71053.1"/>
    <property type="molecule type" value="Genomic_DNA"/>
</dbReference>
<keyword evidence="3" id="KW-0067">ATP-binding</keyword>
<dbReference type="RefSeq" id="WP_013419443.1">
    <property type="nucleotide sequence ID" value="NC_014664.1"/>
</dbReference>
<keyword evidence="2" id="KW-0547">Nucleotide-binding</keyword>
<dbReference type="Proteomes" id="UP000001399">
    <property type="component" value="Chromosome"/>
</dbReference>
<feature type="domain" description="Bacterial type II secretion system protein E" evidence="4">
    <location>
        <begin position="338"/>
        <end position="352"/>
    </location>
</feature>
<dbReference type="GO" id="GO:0005886">
    <property type="term" value="C:plasma membrane"/>
    <property type="evidence" value="ECO:0007669"/>
    <property type="project" value="TreeGrafter"/>
</dbReference>
<evidence type="ECO:0000313" key="6">
    <source>
        <dbReference type="Proteomes" id="UP000001399"/>
    </source>
</evidence>
<name>E3HZL8_RHOVT</name>
<accession>E3HZL8</accession>
<dbReference type="KEGG" id="rva:Rvan_1811"/>
<dbReference type="PANTHER" id="PTHR30258:SF1">
    <property type="entry name" value="PROTEIN TRANSPORT PROTEIN HOFB HOMOLOG"/>
    <property type="match status" value="1"/>
</dbReference>
<organism evidence="5 6">
    <name type="scientific">Rhodomicrobium vannielii (strain ATCC 17100 / DSM 162 / LMG 4299 / NCIMB 10020 / ATH 3.1.1)</name>
    <dbReference type="NCBI Taxonomy" id="648757"/>
    <lineage>
        <taxon>Bacteria</taxon>
        <taxon>Pseudomonadati</taxon>
        <taxon>Pseudomonadota</taxon>
        <taxon>Alphaproteobacteria</taxon>
        <taxon>Hyphomicrobiales</taxon>
        <taxon>Hyphomicrobiaceae</taxon>
        <taxon>Rhodomicrobium</taxon>
    </lineage>
</organism>
<evidence type="ECO:0000313" key="5">
    <source>
        <dbReference type="EMBL" id="ADP71053.1"/>
    </source>
</evidence>
<dbReference type="InterPro" id="IPR027417">
    <property type="entry name" value="P-loop_NTPase"/>
</dbReference>
<dbReference type="PROSITE" id="PS00662">
    <property type="entry name" value="T2SP_E"/>
    <property type="match status" value="1"/>
</dbReference>
<evidence type="ECO:0000256" key="2">
    <source>
        <dbReference type="ARBA" id="ARBA00022741"/>
    </source>
</evidence>
<dbReference type="PANTHER" id="PTHR30258">
    <property type="entry name" value="TYPE II SECRETION SYSTEM PROTEIN GSPE-RELATED"/>
    <property type="match status" value="1"/>
</dbReference>
<dbReference type="Pfam" id="PF00437">
    <property type="entry name" value="T2SSE"/>
    <property type="match status" value="1"/>
</dbReference>
<sequence length="518" mass="56839">MTPEIAHRYWLPFDDLNGVKIEPEALERLAASDARRLGVAPLRVEGPILYVATSRPDDLELEQTLSLLCKSQIEFIGSPAEAIDALLNKSGDGRTLLEDVRDEFSLALVRETEQGSSEAIDLDAFGKDAAPVVRLVNETIRAALQKQASDIHIHSDAAGVSVDFRTDGVLTRALGPFDPAYQPTIVSRIKVMADLDIAEHRIPQDGRFRLRGRQGDIDFRVSVLPGVHGEDIVIRVLDKAHLMEKSRALTLEALGYEEKDRETLARIARASAGMLLVTGPTGSGKTTTLYACLSEFSTREEKVITIEDPVEYELPGVLQVPVADKKGLTFARGLRSILRHDPDRIMVGEIRDRETASIAVQAALTGHFVFTTVHANNAIDVISRFTHMEIDLHELVAALSCVVAQRLLRRLCSSCSVPRVYAQRELAALGLDETSFAVGAWREAKGCDECDGMGYAGRTVAAEVLILTPEFKQMIVERRATEDMRAVALRNGFREMRQAALAKAAQGLTSLPEVARVT</sequence>
<dbReference type="InterPro" id="IPR007831">
    <property type="entry name" value="T2SS_GspE_N"/>
</dbReference>